<organism evidence="7 8">
    <name type="scientific">Sphingobacterium arenae</name>
    <dbReference type="NCBI Taxonomy" id="1280598"/>
    <lineage>
        <taxon>Bacteria</taxon>
        <taxon>Pseudomonadati</taxon>
        <taxon>Bacteroidota</taxon>
        <taxon>Sphingobacteriia</taxon>
        <taxon>Sphingobacteriales</taxon>
        <taxon>Sphingobacteriaceae</taxon>
        <taxon>Sphingobacterium</taxon>
    </lineage>
</organism>
<evidence type="ECO:0000313" key="8">
    <source>
        <dbReference type="Proteomes" id="UP000606494"/>
    </source>
</evidence>
<dbReference type="InterPro" id="IPR008969">
    <property type="entry name" value="CarboxyPept-like_regulatory"/>
</dbReference>
<protein>
    <submittedName>
        <fullName evidence="7">Carboxypeptidase-like regulatory domain-containing protein</fullName>
    </submittedName>
</protein>
<keyword evidence="4" id="KW-0998">Cell outer membrane</keyword>
<proteinExistence type="predicted"/>
<evidence type="ECO:0000313" key="7">
    <source>
        <dbReference type="EMBL" id="MBD1425797.1"/>
    </source>
</evidence>
<dbReference type="Gene3D" id="2.170.130.10">
    <property type="entry name" value="TonB-dependent receptor, plug domain"/>
    <property type="match status" value="1"/>
</dbReference>
<dbReference type="SUPFAM" id="SSF49464">
    <property type="entry name" value="Carboxypeptidase regulatory domain-like"/>
    <property type="match status" value="1"/>
</dbReference>
<dbReference type="SUPFAM" id="SSF56935">
    <property type="entry name" value="Porins"/>
    <property type="match status" value="1"/>
</dbReference>
<dbReference type="Pfam" id="PF07715">
    <property type="entry name" value="Plug"/>
    <property type="match status" value="1"/>
</dbReference>
<feature type="chain" id="PRO_5046814868" evidence="5">
    <location>
        <begin position="22"/>
        <end position="1149"/>
    </location>
</feature>
<dbReference type="Gene3D" id="2.40.170.20">
    <property type="entry name" value="TonB-dependent receptor, beta-barrel domain"/>
    <property type="match status" value="1"/>
</dbReference>
<feature type="signal peptide" evidence="5">
    <location>
        <begin position="1"/>
        <end position="21"/>
    </location>
</feature>
<dbReference type="EMBL" id="JACNYK010000002">
    <property type="protein sequence ID" value="MBD1425797.1"/>
    <property type="molecule type" value="Genomic_DNA"/>
</dbReference>
<keyword evidence="2" id="KW-0813">Transport</keyword>
<evidence type="ECO:0000256" key="2">
    <source>
        <dbReference type="ARBA" id="ARBA00022448"/>
    </source>
</evidence>
<comment type="caution">
    <text evidence="7">The sequence shown here is derived from an EMBL/GenBank/DDBJ whole genome shotgun (WGS) entry which is preliminary data.</text>
</comment>
<sequence>MKITMILITCLLVQVSASTHAQLITLNKQNTSIRTILLEIRKQSQYDFFYDTELFKNAKPVSIRVENAPLREVLAICFANQPYNYVIKDKFVVVTALTEVLQTTAAAKQQLEIHGLVHDDKRRPLSGVSIRVKGTQTVSSSDSKGNFKITIPANDATLVFTFLGMETREVKVTVSNTTITVRMQQATEILEEVAVTVQARRRANTEVAVLEERKKSAIVQDAISAQQIERTASITTTQALQRVTGVTVTDDKYVAVRGLGDRSVIGQLNGVRLASSDPDKSSIPLDLVPASLLDNITVYKTVTPDKPADAASGIVELKTKSVPDKMTLEFIAQTGLNSNIGIGGQYNSFWNSEMGLLGTKINNKDLTSDFLNLSSQYPKGLGDIHNLIANSGYNPQARNEVQRINGIMQGFDPAMTTKHRRAPLNQLYSATFGNSYKLFQDKHTLGVILGGNYYRRTTDIYDGDLTQYSIYQGVVTGNPDIYSYRHIPNYITPNSLYMGKYQTYKENTGVETLNYGTLAGLTYQFSPRHEISAQYVGSWGGESTATNMNGAYEYTGLAGDVFSTIYSLKQSFRDLQTFNFQGEHKFLKSAYSPRLSYNLSMSQSSQNDPDFRYASLIDYVPVGGTYYMKPVIGPSGGANTEWAYTEHLYALSSGYVNGFGAYGTIQAEPNGRRWRNLEEDSYNHKADLSIPFPFLGEKQELKTGVNYLYRERVFTENILFLPGSNFNDGGRFTLLDVDGNLDRMVSNEIIGVKVPAGGTGEGEIPVGGFLYNSKKSPNNYKGFYETRAAYAMLDLQLPSDFRLTGGVRFEKTNIQTRVDTKDVYVDPKLSTVDEEGNILVTPFGDANSVYKTEYVPYYSANLTYTFKENMNFRVAYNSTLARPELREITNVFEFDPYQMGLIVGNRDLVNQKTQNLDFRWEWFPDAGEVFAVSAFGKQINNQLVKVFNLRTEGLAATYPEFPIIQFQNDKNTGRVWGLEFEAVKDLSKFWGQREVLFFGSNLLIAQSEIKKSEERLAANRFIDRHAPLNSPLFEQAPYSINLWLNYNNKASGTDLTTTFNMVGERLIQINLTGEPDLYTQPAPTLDFVFSQKIAPRIIFKGYAKNILNPAIKTVYANPSTGGKWYGNEYINRSYKRGSEIMLGFTYNLF</sequence>
<keyword evidence="8" id="KW-1185">Reference proteome</keyword>
<evidence type="ECO:0000256" key="1">
    <source>
        <dbReference type="ARBA" id="ARBA00004442"/>
    </source>
</evidence>
<keyword evidence="3" id="KW-0472">Membrane</keyword>
<comment type="subcellular location">
    <subcellularLocation>
        <location evidence="1">Cell outer membrane</location>
    </subcellularLocation>
</comment>
<dbReference type="InterPro" id="IPR037066">
    <property type="entry name" value="Plug_dom_sf"/>
</dbReference>
<dbReference type="SMART" id="SM00965">
    <property type="entry name" value="STN"/>
    <property type="match status" value="1"/>
</dbReference>
<evidence type="ECO:0000256" key="4">
    <source>
        <dbReference type="ARBA" id="ARBA00023237"/>
    </source>
</evidence>
<dbReference type="Proteomes" id="UP000606494">
    <property type="component" value="Unassembled WGS sequence"/>
</dbReference>
<gene>
    <name evidence="7" type="ORF">H8B17_09405</name>
</gene>
<dbReference type="PANTHER" id="PTHR40980">
    <property type="entry name" value="PLUG DOMAIN-CONTAINING PROTEIN"/>
    <property type="match status" value="1"/>
</dbReference>
<name>A0ABR7Y3D0_9SPHI</name>
<reference evidence="7 8" key="1">
    <citation type="submission" date="2020-08" db="EMBL/GenBank/DDBJ databases">
        <title>Sphingobacterium sp. DN00404 isolated from aquaculture water.</title>
        <authorList>
            <person name="Zhang M."/>
        </authorList>
    </citation>
    <scope>NUCLEOTIDE SEQUENCE [LARGE SCALE GENOMIC DNA]</scope>
    <source>
        <strain evidence="7 8">KCTC 32294</strain>
    </source>
</reference>
<dbReference type="InterPro" id="IPR036942">
    <property type="entry name" value="Beta-barrel_TonB_sf"/>
</dbReference>
<dbReference type="Gene3D" id="2.60.40.1120">
    <property type="entry name" value="Carboxypeptidase-like, regulatory domain"/>
    <property type="match status" value="1"/>
</dbReference>
<evidence type="ECO:0000259" key="6">
    <source>
        <dbReference type="SMART" id="SM00965"/>
    </source>
</evidence>
<keyword evidence="5" id="KW-0732">Signal</keyword>
<dbReference type="Pfam" id="PF07660">
    <property type="entry name" value="STN"/>
    <property type="match status" value="1"/>
</dbReference>
<dbReference type="Pfam" id="PF13715">
    <property type="entry name" value="CarbopepD_reg_2"/>
    <property type="match status" value="1"/>
</dbReference>
<feature type="domain" description="Secretin/TonB short N-terminal" evidence="6">
    <location>
        <begin position="46"/>
        <end position="96"/>
    </location>
</feature>
<dbReference type="InterPro" id="IPR011662">
    <property type="entry name" value="Secretin/TonB_short_N"/>
</dbReference>
<dbReference type="PANTHER" id="PTHR40980:SF5">
    <property type="entry name" value="TONB-DEPENDENT RECEPTOR"/>
    <property type="match status" value="1"/>
</dbReference>
<accession>A0ABR7Y3D0</accession>
<evidence type="ECO:0000256" key="3">
    <source>
        <dbReference type="ARBA" id="ARBA00023136"/>
    </source>
</evidence>
<evidence type="ECO:0000256" key="5">
    <source>
        <dbReference type="SAM" id="SignalP"/>
    </source>
</evidence>
<dbReference type="InterPro" id="IPR012910">
    <property type="entry name" value="Plug_dom"/>
</dbReference>